<dbReference type="GO" id="GO:0000906">
    <property type="term" value="F:6,7-dimethyl-8-ribityllumazine synthase activity"/>
    <property type="evidence" value="ECO:0007669"/>
    <property type="project" value="UniProtKB-EC"/>
</dbReference>
<dbReference type="NCBIfam" id="TIGR00114">
    <property type="entry name" value="lumazine-synth"/>
    <property type="match status" value="1"/>
</dbReference>
<sequence length="255" mass="26406">MVSVAWTQAFLRSPSVPTQARTSTRSTMLAVSMAHRSSRSAALLPRSSVRTRGKAGKGEVSNASPRVEDAVQGSGVSAGPEDVEDSEDEEGSETFYGSLDGSGLRIGIVVARFNELVTRPLLAGARETLSRHWVDVDNDVDVAWVPGSFELPVVAKAMAKSGKYDAVIAIGVVVKGATAHYDAVVGATTSGVLNAAIDTGVPVVFNVLTCDSMDQALDRAGGKVGNKGSEAAATAVEMANLLASMREVGSAAPTW</sequence>
<dbReference type="Gene3D" id="3.40.50.960">
    <property type="entry name" value="Lumazine/riboflavin synthase"/>
    <property type="match status" value="1"/>
</dbReference>
<dbReference type="PANTHER" id="PTHR21058:SF0">
    <property type="entry name" value="6,7-DIMETHYL-8-RIBITYLLUMAZINE SYNTHASE"/>
    <property type="match status" value="1"/>
</dbReference>
<organism evidence="9">
    <name type="scientific">Auxenochlorella protothecoides</name>
    <name type="common">Green microalga</name>
    <name type="synonym">Chlorella protothecoides</name>
    <dbReference type="NCBI Taxonomy" id="3075"/>
    <lineage>
        <taxon>Eukaryota</taxon>
        <taxon>Viridiplantae</taxon>
        <taxon>Chlorophyta</taxon>
        <taxon>core chlorophytes</taxon>
        <taxon>Trebouxiophyceae</taxon>
        <taxon>Chlorellales</taxon>
        <taxon>Chlorellaceae</taxon>
        <taxon>Auxenochlorella</taxon>
    </lineage>
</organism>
<keyword evidence="3 7" id="KW-0686">Riboflavin biosynthesis</keyword>
<dbReference type="AlphaFoldDB" id="A0A1D2A099"/>
<dbReference type="FunFam" id="3.40.50.960:FF:000001">
    <property type="entry name" value="6,7-dimethyl-8-ribityllumazine synthase"/>
    <property type="match status" value="1"/>
</dbReference>
<dbReference type="PANTHER" id="PTHR21058">
    <property type="entry name" value="6,7-DIMETHYL-8-RIBITYLLUMAZINE SYNTHASE DMRL SYNTHASE LUMAZINE SYNTHASE"/>
    <property type="match status" value="1"/>
</dbReference>
<evidence type="ECO:0000256" key="6">
    <source>
        <dbReference type="ARBA" id="ARBA00063688"/>
    </source>
</evidence>
<comment type="similarity">
    <text evidence="2 7">Belongs to the DMRL synthase family.</text>
</comment>
<dbReference type="EC" id="2.5.1.78" evidence="7"/>
<evidence type="ECO:0000256" key="2">
    <source>
        <dbReference type="ARBA" id="ARBA00007424"/>
    </source>
</evidence>
<comment type="pathway">
    <text evidence="1 7">Cofactor biosynthesis; riboflavin biosynthesis; riboflavin from 2-hydroxy-3-oxobutyl phosphate and 5-amino-6-(D-ribitylamino)uracil: step 1/2.</text>
</comment>
<keyword evidence="4 7" id="KW-0808">Transferase</keyword>
<evidence type="ECO:0000256" key="3">
    <source>
        <dbReference type="ARBA" id="ARBA00022619"/>
    </source>
</evidence>
<comment type="function">
    <text evidence="7">Catalyzes the formation of 6,7-dimethyl-8-ribityllumazine by condensation of 5-amino-6-(D-ribitylamino)uracil with 3,4-dihydroxy-2-butanone 4-phosphate. This is the penultimate step in the biosynthesis of riboflavin.</text>
</comment>
<gene>
    <name evidence="9" type="ORF">g.7777</name>
</gene>
<dbReference type="InterPro" id="IPR002180">
    <property type="entry name" value="LS/RS"/>
</dbReference>
<name>A0A1D2A099_AUXPR</name>
<proteinExistence type="inferred from homology"/>
<dbReference type="InterPro" id="IPR034964">
    <property type="entry name" value="LS"/>
</dbReference>
<dbReference type="HAMAP" id="MF_00178">
    <property type="entry name" value="Lumazine_synth"/>
    <property type="match status" value="1"/>
</dbReference>
<evidence type="ECO:0000256" key="8">
    <source>
        <dbReference type="SAM" id="MobiDB-lite"/>
    </source>
</evidence>
<comment type="subunit">
    <text evidence="6">Oligomer forming an icosahedral capsid.</text>
</comment>
<comment type="catalytic activity">
    <reaction evidence="5 7">
        <text>(2S)-2-hydroxy-3-oxobutyl phosphate + 5-amino-6-(D-ribitylamino)uracil = 6,7-dimethyl-8-(1-D-ribityl)lumazine + phosphate + 2 H2O + H(+)</text>
        <dbReference type="Rhea" id="RHEA:26152"/>
        <dbReference type="ChEBI" id="CHEBI:15377"/>
        <dbReference type="ChEBI" id="CHEBI:15378"/>
        <dbReference type="ChEBI" id="CHEBI:15934"/>
        <dbReference type="ChEBI" id="CHEBI:43474"/>
        <dbReference type="ChEBI" id="CHEBI:58201"/>
        <dbReference type="ChEBI" id="CHEBI:58830"/>
        <dbReference type="EC" id="2.5.1.78"/>
    </reaction>
</comment>
<dbReference type="GO" id="GO:0009349">
    <property type="term" value="C:riboflavin synthase complex"/>
    <property type="evidence" value="ECO:0007669"/>
    <property type="project" value="UniProtKB-UniRule"/>
</dbReference>
<dbReference type="SUPFAM" id="SSF52121">
    <property type="entry name" value="Lumazine synthase"/>
    <property type="match status" value="1"/>
</dbReference>
<evidence type="ECO:0000256" key="1">
    <source>
        <dbReference type="ARBA" id="ARBA00004917"/>
    </source>
</evidence>
<feature type="compositionally biased region" description="Acidic residues" evidence="8">
    <location>
        <begin position="81"/>
        <end position="92"/>
    </location>
</feature>
<feature type="region of interest" description="Disordered" evidence="8">
    <location>
        <begin position="39"/>
        <end position="94"/>
    </location>
</feature>
<feature type="compositionally biased region" description="Low complexity" evidence="8">
    <location>
        <begin position="39"/>
        <end position="48"/>
    </location>
</feature>
<dbReference type="CDD" id="cd09209">
    <property type="entry name" value="Lumazine_synthase-I"/>
    <property type="match status" value="1"/>
</dbReference>
<dbReference type="Pfam" id="PF00885">
    <property type="entry name" value="DMRL_synthase"/>
    <property type="match status" value="1"/>
</dbReference>
<dbReference type="UniPathway" id="UPA00275">
    <property type="reaction ID" value="UER00404"/>
</dbReference>
<reference evidence="9" key="1">
    <citation type="submission" date="2015-08" db="EMBL/GenBank/DDBJ databases">
        <authorList>
            <person name="Babu N.S."/>
            <person name="Beckwith C.J."/>
            <person name="Beseler K.G."/>
            <person name="Brison A."/>
            <person name="Carone J.V."/>
            <person name="Caskin T.P."/>
            <person name="Diamond M."/>
            <person name="Durham M.E."/>
            <person name="Foxe J.M."/>
            <person name="Go M."/>
            <person name="Henderson B.A."/>
            <person name="Jones I.B."/>
            <person name="McGettigan J.A."/>
            <person name="Micheletti S.J."/>
            <person name="Nasrallah M.E."/>
            <person name="Ortiz D."/>
            <person name="Piller C.R."/>
            <person name="Privatt S.R."/>
            <person name="Schneider S.L."/>
            <person name="Sharp S."/>
            <person name="Smith T.C."/>
            <person name="Stanton J.D."/>
            <person name="Ullery H.E."/>
            <person name="Wilson R.J."/>
            <person name="Serrano M.G."/>
            <person name="Buck G."/>
            <person name="Lee V."/>
            <person name="Wang Y."/>
            <person name="Carvalho R."/>
            <person name="Voegtly L."/>
            <person name="Shi R."/>
            <person name="Duckworth R."/>
            <person name="Johnson A."/>
            <person name="Loviza R."/>
            <person name="Walstead R."/>
            <person name="Shah Z."/>
            <person name="Kiflezghi M."/>
            <person name="Wade K."/>
            <person name="Ball S.L."/>
            <person name="Bradley K.W."/>
            <person name="Asai D.J."/>
            <person name="Bowman C.A."/>
            <person name="Russell D.A."/>
            <person name="Pope W.H."/>
            <person name="Jacobs-Sera D."/>
            <person name="Hendrix R.W."/>
            <person name="Hatfull G.F."/>
        </authorList>
    </citation>
    <scope>NUCLEOTIDE SEQUENCE</scope>
</reference>
<dbReference type="EMBL" id="GDKF01006025">
    <property type="protein sequence ID" value="JAT72597.1"/>
    <property type="molecule type" value="Transcribed_RNA"/>
</dbReference>
<accession>A0A1D2A099</accession>
<evidence type="ECO:0000256" key="7">
    <source>
        <dbReference type="RuleBase" id="RU003795"/>
    </source>
</evidence>
<dbReference type="InterPro" id="IPR036467">
    <property type="entry name" value="LS/RS_sf"/>
</dbReference>
<evidence type="ECO:0000313" key="9">
    <source>
        <dbReference type="EMBL" id="JAT72597.1"/>
    </source>
</evidence>
<evidence type="ECO:0000256" key="5">
    <source>
        <dbReference type="ARBA" id="ARBA00048785"/>
    </source>
</evidence>
<dbReference type="GO" id="GO:0009231">
    <property type="term" value="P:riboflavin biosynthetic process"/>
    <property type="evidence" value="ECO:0007669"/>
    <property type="project" value="UniProtKB-UniPathway"/>
</dbReference>
<evidence type="ECO:0000256" key="4">
    <source>
        <dbReference type="ARBA" id="ARBA00022679"/>
    </source>
</evidence>
<protein>
    <recommendedName>
        <fullName evidence="7">6,7-dimethyl-8-ribityllumazine synthase</fullName>
        <shortName evidence="7">DMRL synthase</shortName>
        <ecNumber evidence="7">2.5.1.78</ecNumber>
    </recommendedName>
</protein>